<dbReference type="AlphaFoldDB" id="A0A699ZE37"/>
<name>A0A699ZE37_HAELA</name>
<reference evidence="2 3" key="1">
    <citation type="submission" date="2020-02" db="EMBL/GenBank/DDBJ databases">
        <title>Draft genome sequence of Haematococcus lacustris strain NIES-144.</title>
        <authorList>
            <person name="Morimoto D."/>
            <person name="Nakagawa S."/>
            <person name="Yoshida T."/>
            <person name="Sawayama S."/>
        </authorList>
    </citation>
    <scope>NUCLEOTIDE SEQUENCE [LARGE SCALE GENOMIC DNA]</scope>
    <source>
        <strain evidence="2 3">NIES-144</strain>
    </source>
</reference>
<organism evidence="2 3">
    <name type="scientific">Haematococcus lacustris</name>
    <name type="common">Green alga</name>
    <name type="synonym">Haematococcus pluvialis</name>
    <dbReference type="NCBI Taxonomy" id="44745"/>
    <lineage>
        <taxon>Eukaryota</taxon>
        <taxon>Viridiplantae</taxon>
        <taxon>Chlorophyta</taxon>
        <taxon>core chlorophytes</taxon>
        <taxon>Chlorophyceae</taxon>
        <taxon>CS clade</taxon>
        <taxon>Chlamydomonadales</taxon>
        <taxon>Haematococcaceae</taxon>
        <taxon>Haematococcus</taxon>
    </lineage>
</organism>
<protein>
    <submittedName>
        <fullName evidence="2">Uncharacterized protein</fullName>
    </submittedName>
</protein>
<evidence type="ECO:0000313" key="3">
    <source>
        <dbReference type="Proteomes" id="UP000485058"/>
    </source>
</evidence>
<evidence type="ECO:0000313" key="2">
    <source>
        <dbReference type="EMBL" id="GFH13782.1"/>
    </source>
</evidence>
<dbReference type="GO" id="GO:0060090">
    <property type="term" value="F:molecular adaptor activity"/>
    <property type="evidence" value="ECO:0007669"/>
    <property type="project" value="TreeGrafter"/>
</dbReference>
<evidence type="ECO:0000256" key="1">
    <source>
        <dbReference type="SAM" id="MobiDB-lite"/>
    </source>
</evidence>
<dbReference type="InterPro" id="IPR040398">
    <property type="entry name" value="Not1"/>
</dbReference>
<dbReference type="GO" id="GO:0017148">
    <property type="term" value="P:negative regulation of translation"/>
    <property type="evidence" value="ECO:0007669"/>
    <property type="project" value="InterPro"/>
</dbReference>
<dbReference type="EMBL" id="BLLF01000651">
    <property type="protein sequence ID" value="GFH13782.1"/>
    <property type="molecule type" value="Genomic_DNA"/>
</dbReference>
<gene>
    <name evidence="2" type="ORF">HaLaN_09728</name>
</gene>
<dbReference type="GO" id="GO:0000288">
    <property type="term" value="P:nuclear-transcribed mRNA catabolic process, deadenylation-dependent decay"/>
    <property type="evidence" value="ECO:0007669"/>
    <property type="project" value="TreeGrafter"/>
</dbReference>
<dbReference type="GO" id="GO:0030015">
    <property type="term" value="C:CCR4-NOT core complex"/>
    <property type="evidence" value="ECO:0007669"/>
    <property type="project" value="InterPro"/>
</dbReference>
<dbReference type="PANTHER" id="PTHR13162">
    <property type="entry name" value="CCR4-NOT TRANSCRIPTION COMPLEX"/>
    <property type="match status" value="1"/>
</dbReference>
<dbReference type="Proteomes" id="UP000485058">
    <property type="component" value="Unassembled WGS sequence"/>
</dbReference>
<accession>A0A699ZE37</accession>
<dbReference type="PANTHER" id="PTHR13162:SF8">
    <property type="entry name" value="CCR4-NOT TRANSCRIPTION COMPLEX SUBUNIT 1"/>
    <property type="match status" value="1"/>
</dbReference>
<feature type="region of interest" description="Disordered" evidence="1">
    <location>
        <begin position="307"/>
        <end position="330"/>
    </location>
</feature>
<comment type="caution">
    <text evidence="2">The sequence shown here is derived from an EMBL/GenBank/DDBJ whole genome shotgun (WGS) entry which is preliminary data.</text>
</comment>
<sequence>MAVHSDSKLAWAMQEAGFKCSSDEAAYRAILQQVGSPLSEQAVAEVLSMMAQTQHAANIQGADQMGLAGQLANIAKGGAATGADGSSQSGWHWLVVIDALKASAPALNWQRVGELLDHPTFSIPSQHGFTLLLSAYKHATGSQLPVKVVVGRLWNNHAGQLSFLRHAVNAPPELFSFELSERKLPPIEGLQGGKSPTGTPNQAWLSIDLLHILCIMVTDTNNVPVVREMVDHPLKACPEGWLYSMSGRREGCGLRQYSAARASPQPQADHAWYGSQKSKPQHGWQEAVASSCGQRYRAAVHRRSSDYLDKPHLLGHPPTRHAPSPYAPGT</sequence>
<dbReference type="GO" id="GO:0000932">
    <property type="term" value="C:P-body"/>
    <property type="evidence" value="ECO:0007669"/>
    <property type="project" value="TreeGrafter"/>
</dbReference>
<keyword evidence="3" id="KW-1185">Reference proteome</keyword>
<proteinExistence type="predicted"/>